<evidence type="ECO:0000313" key="2">
    <source>
        <dbReference type="Proteomes" id="UP000799755"/>
    </source>
</evidence>
<gene>
    <name evidence="1" type="ORF">BDR25DRAFT_43525</name>
</gene>
<comment type="caution">
    <text evidence="1">The sequence shown here is derived from an EMBL/GenBank/DDBJ whole genome shotgun (WGS) entry which is preliminary data.</text>
</comment>
<reference evidence="1" key="1">
    <citation type="journal article" date="2020" name="Stud. Mycol.">
        <title>101 Dothideomycetes genomes: a test case for predicting lifestyles and emergence of pathogens.</title>
        <authorList>
            <person name="Haridas S."/>
            <person name="Albert R."/>
            <person name="Binder M."/>
            <person name="Bloem J."/>
            <person name="Labutti K."/>
            <person name="Salamov A."/>
            <person name="Andreopoulos B."/>
            <person name="Baker S."/>
            <person name="Barry K."/>
            <person name="Bills G."/>
            <person name="Bluhm B."/>
            <person name="Cannon C."/>
            <person name="Castanera R."/>
            <person name="Culley D."/>
            <person name="Daum C."/>
            <person name="Ezra D."/>
            <person name="Gonzalez J."/>
            <person name="Henrissat B."/>
            <person name="Kuo A."/>
            <person name="Liang C."/>
            <person name="Lipzen A."/>
            <person name="Lutzoni F."/>
            <person name="Magnuson J."/>
            <person name="Mondo S."/>
            <person name="Nolan M."/>
            <person name="Ohm R."/>
            <person name="Pangilinan J."/>
            <person name="Park H.-J."/>
            <person name="Ramirez L."/>
            <person name="Alfaro M."/>
            <person name="Sun H."/>
            <person name="Tritt A."/>
            <person name="Yoshinaga Y."/>
            <person name="Zwiers L.-H."/>
            <person name="Turgeon B."/>
            <person name="Goodwin S."/>
            <person name="Spatafora J."/>
            <person name="Crous P."/>
            <person name="Grigoriev I."/>
        </authorList>
    </citation>
    <scope>NUCLEOTIDE SEQUENCE</scope>
    <source>
        <strain evidence="1">ATCC 200398</strain>
    </source>
</reference>
<protein>
    <submittedName>
        <fullName evidence="1">Uncharacterized protein</fullName>
    </submittedName>
</protein>
<name>A0ACB6RF08_9PLEO</name>
<dbReference type="EMBL" id="MU003493">
    <property type="protein sequence ID" value="KAF2477066.1"/>
    <property type="molecule type" value="Genomic_DNA"/>
</dbReference>
<accession>A0ACB6RF08</accession>
<organism evidence="1 2">
    <name type="scientific">Lindgomyces ingoldianus</name>
    <dbReference type="NCBI Taxonomy" id="673940"/>
    <lineage>
        <taxon>Eukaryota</taxon>
        <taxon>Fungi</taxon>
        <taxon>Dikarya</taxon>
        <taxon>Ascomycota</taxon>
        <taxon>Pezizomycotina</taxon>
        <taxon>Dothideomycetes</taxon>
        <taxon>Pleosporomycetidae</taxon>
        <taxon>Pleosporales</taxon>
        <taxon>Lindgomycetaceae</taxon>
        <taxon>Lindgomyces</taxon>
    </lineage>
</organism>
<evidence type="ECO:0000313" key="1">
    <source>
        <dbReference type="EMBL" id="KAF2477066.1"/>
    </source>
</evidence>
<dbReference type="Proteomes" id="UP000799755">
    <property type="component" value="Unassembled WGS sequence"/>
</dbReference>
<proteinExistence type="predicted"/>
<keyword evidence="2" id="KW-1185">Reference proteome</keyword>
<sequence length="96" mass="11204">MQPRGKWVGYGIIGVLYVFWECCFTLGIFAGSLRFLFGVIIPPSFVSLPLSSYVPQCGSWEISLRHHDFCMKRWKRRWGYSLNLRCWDSSYPDCPS</sequence>